<gene>
    <name evidence="6" type="ORF">D7X32_04005</name>
</gene>
<evidence type="ECO:0000313" key="7">
    <source>
        <dbReference type="Proteomes" id="UP000268313"/>
    </source>
</evidence>
<evidence type="ECO:0000313" key="6">
    <source>
        <dbReference type="EMBL" id="RKH06789.1"/>
    </source>
</evidence>
<feature type="transmembrane region" description="Helical" evidence="5">
    <location>
        <begin position="121"/>
        <end position="141"/>
    </location>
</feature>
<keyword evidence="4 5" id="KW-0472">Membrane</keyword>
<dbReference type="Pfam" id="PF07681">
    <property type="entry name" value="DoxX"/>
    <property type="match status" value="1"/>
</dbReference>
<evidence type="ECO:0000256" key="1">
    <source>
        <dbReference type="ARBA" id="ARBA00004141"/>
    </source>
</evidence>
<sequence>MDATLSSSTSGVEAASKKKSFARYLPTVARVFMGLVFFVFGLNGFLEFIPTPKDLNPADPAVAFGMAMKATGFLFWLVKGTETVAGLLLLSNRFVPLALALIAPVIVNIFLTHAFLAPSGLGLAVVLLAAELFLAWSYRAVYRPMLAMRAMPS</sequence>
<dbReference type="OrthoDB" id="193403at2"/>
<feature type="transmembrane region" description="Helical" evidence="5">
    <location>
        <begin position="27"/>
        <end position="49"/>
    </location>
</feature>
<evidence type="ECO:0000256" key="4">
    <source>
        <dbReference type="ARBA" id="ARBA00023136"/>
    </source>
</evidence>
<keyword evidence="2 5" id="KW-0812">Transmembrane</keyword>
<comment type="caution">
    <text evidence="6">The sequence shown here is derived from an EMBL/GenBank/DDBJ whole genome shotgun (WGS) entry which is preliminary data.</text>
</comment>
<keyword evidence="7" id="KW-1185">Reference proteome</keyword>
<dbReference type="GO" id="GO:0016020">
    <property type="term" value="C:membrane"/>
    <property type="evidence" value="ECO:0007669"/>
    <property type="project" value="UniProtKB-SubCell"/>
</dbReference>
<dbReference type="Proteomes" id="UP000268313">
    <property type="component" value="Unassembled WGS sequence"/>
</dbReference>
<dbReference type="InterPro" id="IPR032808">
    <property type="entry name" value="DoxX"/>
</dbReference>
<dbReference type="EMBL" id="RAWE01000008">
    <property type="protein sequence ID" value="RKH06789.1"/>
    <property type="molecule type" value="Genomic_DNA"/>
</dbReference>
<evidence type="ECO:0000256" key="5">
    <source>
        <dbReference type="SAM" id="Phobius"/>
    </source>
</evidence>
<evidence type="ECO:0000256" key="3">
    <source>
        <dbReference type="ARBA" id="ARBA00022989"/>
    </source>
</evidence>
<organism evidence="6 7">
    <name type="scientific">Corallococcus carmarthensis</name>
    <dbReference type="NCBI Taxonomy" id="2316728"/>
    <lineage>
        <taxon>Bacteria</taxon>
        <taxon>Pseudomonadati</taxon>
        <taxon>Myxococcota</taxon>
        <taxon>Myxococcia</taxon>
        <taxon>Myxococcales</taxon>
        <taxon>Cystobacterineae</taxon>
        <taxon>Myxococcaceae</taxon>
        <taxon>Corallococcus</taxon>
    </lineage>
</organism>
<comment type="subcellular location">
    <subcellularLocation>
        <location evidence="1">Membrane</location>
        <topology evidence="1">Multi-pass membrane protein</topology>
    </subcellularLocation>
</comment>
<dbReference type="AlphaFoldDB" id="A0A3A8KI84"/>
<protein>
    <submittedName>
        <fullName evidence="6">DoxX family protein</fullName>
    </submittedName>
</protein>
<name>A0A3A8KI84_9BACT</name>
<dbReference type="RefSeq" id="WP_120601160.1">
    <property type="nucleotide sequence ID" value="NZ_JABFJX010000038.1"/>
</dbReference>
<reference evidence="7" key="1">
    <citation type="submission" date="2018-09" db="EMBL/GenBank/DDBJ databases">
        <authorList>
            <person name="Livingstone P.G."/>
            <person name="Whitworth D.E."/>
        </authorList>
    </citation>
    <scope>NUCLEOTIDE SEQUENCE [LARGE SCALE GENOMIC DNA]</scope>
    <source>
        <strain evidence="7">CA043D</strain>
    </source>
</reference>
<evidence type="ECO:0000256" key="2">
    <source>
        <dbReference type="ARBA" id="ARBA00022692"/>
    </source>
</evidence>
<proteinExistence type="predicted"/>
<keyword evidence="3 5" id="KW-1133">Transmembrane helix</keyword>
<feature type="transmembrane region" description="Helical" evidence="5">
    <location>
        <begin position="90"/>
        <end position="115"/>
    </location>
</feature>
<accession>A0A3A8KI84</accession>